<evidence type="ECO:0000256" key="2">
    <source>
        <dbReference type="PROSITE-ProRule" id="PRU00122"/>
    </source>
</evidence>
<accession>A0A834B0W2</accession>
<evidence type="ECO:0000256" key="3">
    <source>
        <dbReference type="SAM" id="MobiDB-lite"/>
    </source>
</evidence>
<name>A0A834B0W2_9CHIR</name>
<sequence length="102" mass="10770">MNWTMARGSKPGGGFSRDGPSGKITADDYGARTGKSPGTMRQLNINGPLYVGGMREIALHTNRQYLRGLVGCVSHLTLSTDYHVSLVGDAADGKNINTCGAE</sequence>
<evidence type="ECO:0000256" key="1">
    <source>
        <dbReference type="ARBA" id="ARBA00022737"/>
    </source>
</evidence>
<comment type="caution">
    <text evidence="5">The sequence shown here is derived from an EMBL/GenBank/DDBJ whole genome shotgun (WGS) entry which is preliminary data.</text>
</comment>
<dbReference type="Proteomes" id="UP000664940">
    <property type="component" value="Unassembled WGS sequence"/>
</dbReference>
<keyword evidence="2" id="KW-1015">Disulfide bond</keyword>
<dbReference type="SUPFAM" id="SSF49899">
    <property type="entry name" value="Concanavalin A-like lectins/glucanases"/>
    <property type="match status" value="1"/>
</dbReference>
<organism evidence="5 6">
    <name type="scientific">Phyllostomus discolor</name>
    <name type="common">pale spear-nosed bat</name>
    <dbReference type="NCBI Taxonomy" id="89673"/>
    <lineage>
        <taxon>Eukaryota</taxon>
        <taxon>Metazoa</taxon>
        <taxon>Chordata</taxon>
        <taxon>Craniata</taxon>
        <taxon>Vertebrata</taxon>
        <taxon>Euteleostomi</taxon>
        <taxon>Mammalia</taxon>
        <taxon>Eutheria</taxon>
        <taxon>Laurasiatheria</taxon>
        <taxon>Chiroptera</taxon>
        <taxon>Yangochiroptera</taxon>
        <taxon>Phyllostomidae</taxon>
        <taxon>Phyllostominae</taxon>
        <taxon>Phyllostomus</taxon>
    </lineage>
</organism>
<protein>
    <submittedName>
        <fullName evidence="5">EGF like, fibronectin type III and laminin G domains</fullName>
    </submittedName>
</protein>
<feature type="disulfide bond" evidence="2">
    <location>
        <begin position="72"/>
        <end position="99"/>
    </location>
</feature>
<dbReference type="PROSITE" id="PS50025">
    <property type="entry name" value="LAM_G_DOMAIN"/>
    <property type="match status" value="1"/>
</dbReference>
<gene>
    <name evidence="5" type="ORF">HJG60_004300</name>
</gene>
<feature type="region of interest" description="Disordered" evidence="3">
    <location>
        <begin position="1"/>
        <end position="39"/>
    </location>
</feature>
<evidence type="ECO:0000313" key="6">
    <source>
        <dbReference type="Proteomes" id="UP000664940"/>
    </source>
</evidence>
<reference evidence="5 6" key="1">
    <citation type="journal article" date="2020" name="Nature">
        <title>Six reference-quality genomes reveal evolution of bat adaptations.</title>
        <authorList>
            <person name="Jebb D."/>
            <person name="Huang Z."/>
            <person name="Pippel M."/>
            <person name="Hughes G.M."/>
            <person name="Lavrichenko K."/>
            <person name="Devanna P."/>
            <person name="Winkler S."/>
            <person name="Jermiin L.S."/>
            <person name="Skirmuntt E.C."/>
            <person name="Katzourakis A."/>
            <person name="Burkitt-Gray L."/>
            <person name="Ray D.A."/>
            <person name="Sullivan K.A.M."/>
            <person name="Roscito J.G."/>
            <person name="Kirilenko B.M."/>
            <person name="Davalos L.M."/>
            <person name="Corthals A.P."/>
            <person name="Power M.L."/>
            <person name="Jones G."/>
            <person name="Ransome R.D."/>
            <person name="Dechmann D.K.N."/>
            <person name="Locatelli A.G."/>
            <person name="Puechmaille S.J."/>
            <person name="Fedrigo O."/>
            <person name="Jarvis E.D."/>
            <person name="Hiller M."/>
            <person name="Vernes S.C."/>
            <person name="Myers E.W."/>
            <person name="Teeling E.C."/>
        </authorList>
    </citation>
    <scope>NUCLEOTIDE SEQUENCE [LARGE SCALE GENOMIC DNA]</scope>
    <source>
        <strain evidence="5">Bat1K_MPI-CBG_1</strain>
    </source>
</reference>
<evidence type="ECO:0000313" key="5">
    <source>
        <dbReference type="EMBL" id="KAF6124068.1"/>
    </source>
</evidence>
<dbReference type="AlphaFoldDB" id="A0A834B0W2"/>
<keyword evidence="1" id="KW-0677">Repeat</keyword>
<evidence type="ECO:0000259" key="4">
    <source>
        <dbReference type="PROSITE" id="PS50025"/>
    </source>
</evidence>
<proteinExistence type="predicted"/>
<dbReference type="InterPro" id="IPR001791">
    <property type="entry name" value="Laminin_G"/>
</dbReference>
<dbReference type="InterPro" id="IPR013320">
    <property type="entry name" value="ConA-like_dom_sf"/>
</dbReference>
<dbReference type="EMBL" id="JABVXQ010000002">
    <property type="protein sequence ID" value="KAF6124068.1"/>
    <property type="molecule type" value="Genomic_DNA"/>
</dbReference>
<dbReference type="Gene3D" id="2.60.120.200">
    <property type="match status" value="1"/>
</dbReference>
<feature type="domain" description="Laminin G" evidence="4">
    <location>
        <begin position="1"/>
        <end position="99"/>
    </location>
</feature>
<dbReference type="Pfam" id="PF02210">
    <property type="entry name" value="Laminin_G_2"/>
    <property type="match status" value="1"/>
</dbReference>